<dbReference type="PANTHER" id="PTHR24243">
    <property type="entry name" value="G-PROTEIN COUPLED RECEPTOR"/>
    <property type="match status" value="1"/>
</dbReference>
<keyword evidence="7" id="KW-0807">Transducer</keyword>
<dbReference type="InterPro" id="IPR017452">
    <property type="entry name" value="GPCR_Rhodpsn_7TM"/>
</dbReference>
<organism evidence="10 11">
    <name type="scientific">Dreissena polymorpha</name>
    <name type="common">Zebra mussel</name>
    <name type="synonym">Mytilus polymorpha</name>
    <dbReference type="NCBI Taxonomy" id="45954"/>
    <lineage>
        <taxon>Eukaryota</taxon>
        <taxon>Metazoa</taxon>
        <taxon>Spiralia</taxon>
        <taxon>Lophotrochozoa</taxon>
        <taxon>Mollusca</taxon>
        <taxon>Bivalvia</taxon>
        <taxon>Autobranchia</taxon>
        <taxon>Heteroconchia</taxon>
        <taxon>Euheterodonta</taxon>
        <taxon>Imparidentia</taxon>
        <taxon>Neoheterodontei</taxon>
        <taxon>Myida</taxon>
        <taxon>Dreissenoidea</taxon>
        <taxon>Dreissenidae</taxon>
        <taxon>Dreissena</taxon>
    </lineage>
</organism>
<dbReference type="Gene3D" id="1.20.1070.10">
    <property type="entry name" value="Rhodopsin 7-helix transmembrane proteins"/>
    <property type="match status" value="1"/>
</dbReference>
<keyword evidence="2 8" id="KW-0812">Transmembrane</keyword>
<feature type="transmembrane region" description="Helical" evidence="8">
    <location>
        <begin position="127"/>
        <end position="146"/>
    </location>
</feature>
<evidence type="ECO:0000256" key="8">
    <source>
        <dbReference type="SAM" id="Phobius"/>
    </source>
</evidence>
<dbReference type="PANTHER" id="PTHR24243:SF208">
    <property type="entry name" value="PYROKININ-1 RECEPTOR"/>
    <property type="match status" value="1"/>
</dbReference>
<keyword evidence="6" id="KW-0675">Receptor</keyword>
<dbReference type="InterPro" id="IPR000276">
    <property type="entry name" value="GPCR_Rhodpsn"/>
</dbReference>
<evidence type="ECO:0000256" key="4">
    <source>
        <dbReference type="ARBA" id="ARBA00023040"/>
    </source>
</evidence>
<dbReference type="Proteomes" id="UP000828390">
    <property type="component" value="Unassembled WGS sequence"/>
</dbReference>
<dbReference type="AlphaFoldDB" id="A0A9D4HD98"/>
<sequence>MVCVERFISVVLPFKRNALITNKTVIIAIIVNYVFNTSYNGLSTVSTTVERHICKQNVPSPENTELHQALKQICKIIFSIIPLAIMLTLTPVIVYRLYKQQAKKRNMRKGGAYTNDRADKETLRVSAMPVAGVVAYVVCIMPVTVVHLATNSSKNQSIHEAESLGYFVMIEAVQLLELLNYSTNFIMYVVGSRQFR</sequence>
<dbReference type="EMBL" id="JAIWYP010000004">
    <property type="protein sequence ID" value="KAH3832125.1"/>
    <property type="molecule type" value="Genomic_DNA"/>
</dbReference>
<evidence type="ECO:0000256" key="7">
    <source>
        <dbReference type="ARBA" id="ARBA00023224"/>
    </source>
</evidence>
<evidence type="ECO:0000256" key="2">
    <source>
        <dbReference type="ARBA" id="ARBA00022692"/>
    </source>
</evidence>
<keyword evidence="4" id="KW-0297">G-protein coupled receptor</keyword>
<evidence type="ECO:0000256" key="5">
    <source>
        <dbReference type="ARBA" id="ARBA00023136"/>
    </source>
</evidence>
<dbReference type="GO" id="GO:0005886">
    <property type="term" value="C:plasma membrane"/>
    <property type="evidence" value="ECO:0007669"/>
    <property type="project" value="TreeGrafter"/>
</dbReference>
<reference evidence="10" key="1">
    <citation type="journal article" date="2019" name="bioRxiv">
        <title>The Genome of the Zebra Mussel, Dreissena polymorpha: A Resource for Invasive Species Research.</title>
        <authorList>
            <person name="McCartney M.A."/>
            <person name="Auch B."/>
            <person name="Kono T."/>
            <person name="Mallez S."/>
            <person name="Zhang Y."/>
            <person name="Obille A."/>
            <person name="Becker A."/>
            <person name="Abrahante J.E."/>
            <person name="Garbe J."/>
            <person name="Badalamenti J.P."/>
            <person name="Herman A."/>
            <person name="Mangelson H."/>
            <person name="Liachko I."/>
            <person name="Sullivan S."/>
            <person name="Sone E.D."/>
            <person name="Koren S."/>
            <person name="Silverstein K.A.T."/>
            <person name="Beckman K.B."/>
            <person name="Gohl D.M."/>
        </authorList>
    </citation>
    <scope>NUCLEOTIDE SEQUENCE</scope>
    <source>
        <strain evidence="10">Duluth1</strain>
        <tissue evidence="10">Whole animal</tissue>
    </source>
</reference>
<feature type="domain" description="G-protein coupled receptors family 1 profile" evidence="9">
    <location>
        <begin position="1"/>
        <end position="188"/>
    </location>
</feature>
<evidence type="ECO:0000256" key="3">
    <source>
        <dbReference type="ARBA" id="ARBA00022989"/>
    </source>
</evidence>
<evidence type="ECO:0000313" key="10">
    <source>
        <dbReference type="EMBL" id="KAH3832125.1"/>
    </source>
</evidence>
<proteinExistence type="predicted"/>
<feature type="transmembrane region" description="Helical" evidence="8">
    <location>
        <begin position="76"/>
        <end position="98"/>
    </location>
</feature>
<evidence type="ECO:0000256" key="6">
    <source>
        <dbReference type="ARBA" id="ARBA00023170"/>
    </source>
</evidence>
<keyword evidence="5 8" id="KW-0472">Membrane</keyword>
<comment type="caution">
    <text evidence="10">The sequence shown here is derived from an EMBL/GenBank/DDBJ whole genome shotgun (WGS) entry which is preliminary data.</text>
</comment>
<dbReference type="SUPFAM" id="SSF81321">
    <property type="entry name" value="Family A G protein-coupled receptor-like"/>
    <property type="match status" value="1"/>
</dbReference>
<name>A0A9D4HD98_DREPO</name>
<keyword evidence="11" id="KW-1185">Reference proteome</keyword>
<gene>
    <name evidence="10" type="ORF">DPMN_105402</name>
</gene>
<feature type="transmembrane region" description="Helical" evidence="8">
    <location>
        <begin position="166"/>
        <end position="190"/>
    </location>
</feature>
<evidence type="ECO:0000256" key="1">
    <source>
        <dbReference type="ARBA" id="ARBA00004141"/>
    </source>
</evidence>
<reference evidence="10" key="2">
    <citation type="submission" date="2020-11" db="EMBL/GenBank/DDBJ databases">
        <authorList>
            <person name="McCartney M.A."/>
            <person name="Auch B."/>
            <person name="Kono T."/>
            <person name="Mallez S."/>
            <person name="Becker A."/>
            <person name="Gohl D.M."/>
            <person name="Silverstein K.A.T."/>
            <person name="Koren S."/>
            <person name="Bechman K.B."/>
            <person name="Herman A."/>
            <person name="Abrahante J.E."/>
            <person name="Garbe J."/>
        </authorList>
    </citation>
    <scope>NUCLEOTIDE SEQUENCE</scope>
    <source>
        <strain evidence="10">Duluth1</strain>
        <tissue evidence="10">Whole animal</tissue>
    </source>
</reference>
<dbReference type="GO" id="GO:0004930">
    <property type="term" value="F:G protein-coupled receptor activity"/>
    <property type="evidence" value="ECO:0007669"/>
    <property type="project" value="UniProtKB-KW"/>
</dbReference>
<dbReference type="Pfam" id="PF00001">
    <property type="entry name" value="7tm_1"/>
    <property type="match status" value="1"/>
</dbReference>
<accession>A0A9D4HD98</accession>
<evidence type="ECO:0000313" key="11">
    <source>
        <dbReference type="Proteomes" id="UP000828390"/>
    </source>
</evidence>
<dbReference type="PROSITE" id="PS50262">
    <property type="entry name" value="G_PROTEIN_RECEP_F1_2"/>
    <property type="match status" value="1"/>
</dbReference>
<keyword evidence="3 8" id="KW-1133">Transmembrane helix</keyword>
<comment type="subcellular location">
    <subcellularLocation>
        <location evidence="1">Membrane</location>
        <topology evidence="1">Multi-pass membrane protein</topology>
    </subcellularLocation>
</comment>
<protein>
    <recommendedName>
        <fullName evidence="9">G-protein coupled receptors family 1 profile domain-containing protein</fullName>
    </recommendedName>
</protein>
<evidence type="ECO:0000259" key="9">
    <source>
        <dbReference type="PROSITE" id="PS50262"/>
    </source>
</evidence>